<dbReference type="CDD" id="cd19946">
    <property type="entry name" value="GlpA-like_Fer2_BFD-like"/>
    <property type="match status" value="1"/>
</dbReference>
<dbReference type="InterPro" id="IPR012460">
    <property type="entry name" value="DUF1667"/>
</dbReference>
<evidence type="ECO:0000313" key="5">
    <source>
        <dbReference type="EMBL" id="GIQ82830.1"/>
    </source>
</evidence>
<evidence type="ECO:0000259" key="4">
    <source>
        <dbReference type="Pfam" id="PF07992"/>
    </source>
</evidence>
<dbReference type="Proteomes" id="UP000265618">
    <property type="component" value="Unassembled WGS sequence"/>
</dbReference>
<dbReference type="InterPro" id="IPR041854">
    <property type="entry name" value="BFD-like_2Fe2S-bd_dom_sf"/>
</dbReference>
<dbReference type="SUPFAM" id="SSF51905">
    <property type="entry name" value="FAD/NAD(P)-binding domain"/>
    <property type="match status" value="2"/>
</dbReference>
<dbReference type="OrthoDB" id="498204at2759"/>
<dbReference type="PRINTS" id="PR00411">
    <property type="entry name" value="PNDRDTASEI"/>
</dbReference>
<dbReference type="PANTHER" id="PTHR42720">
    <property type="entry name" value="GLYCEROL-3-PHOSPHATE DEHYDROGENASE"/>
    <property type="match status" value="1"/>
</dbReference>
<name>A0A9K3GHU0_9EUKA</name>
<dbReference type="Pfam" id="PF04324">
    <property type="entry name" value="Fer2_BFD"/>
    <property type="match status" value="1"/>
</dbReference>
<dbReference type="Gene3D" id="3.30.9.10">
    <property type="entry name" value="D-Amino Acid Oxidase, subunit A, domain 2"/>
    <property type="match status" value="1"/>
</dbReference>
<gene>
    <name evidence="5" type="ORF">KIPB_004040</name>
</gene>
<dbReference type="GO" id="GO:0016491">
    <property type="term" value="F:oxidoreductase activity"/>
    <property type="evidence" value="ECO:0007669"/>
    <property type="project" value="InterPro"/>
</dbReference>
<dbReference type="InterPro" id="IPR036188">
    <property type="entry name" value="FAD/NAD-bd_sf"/>
</dbReference>
<dbReference type="Pfam" id="PF07992">
    <property type="entry name" value="Pyr_redox_2"/>
    <property type="match status" value="1"/>
</dbReference>
<accession>A0A9K3GHU0</accession>
<dbReference type="Gene3D" id="3.50.50.60">
    <property type="entry name" value="FAD/NAD(P)-binding domain"/>
    <property type="match status" value="3"/>
</dbReference>
<evidence type="ECO:0000256" key="1">
    <source>
        <dbReference type="SAM" id="MobiDB-lite"/>
    </source>
</evidence>
<evidence type="ECO:0008006" key="7">
    <source>
        <dbReference type="Google" id="ProtNLM"/>
    </source>
</evidence>
<dbReference type="SUPFAM" id="SSF160148">
    <property type="entry name" value="CPE0013-like"/>
    <property type="match status" value="1"/>
</dbReference>
<dbReference type="PANTHER" id="PTHR42720:SF1">
    <property type="entry name" value="GLYCEROL 3-PHOSPHATE OXIDASE"/>
    <property type="match status" value="1"/>
</dbReference>
<proteinExistence type="predicted"/>
<evidence type="ECO:0000313" key="6">
    <source>
        <dbReference type="Proteomes" id="UP000265618"/>
    </source>
</evidence>
<feature type="compositionally biased region" description="Pro residues" evidence="1">
    <location>
        <begin position="52"/>
        <end position="65"/>
    </location>
</feature>
<comment type="caution">
    <text evidence="5">The sequence shown here is derived from an EMBL/GenBank/DDBJ whole genome shotgun (WGS) entry which is preliminary data.</text>
</comment>
<dbReference type="Pfam" id="PF07892">
    <property type="entry name" value="DUF1667"/>
    <property type="match status" value="1"/>
</dbReference>
<dbReference type="PRINTS" id="PR00368">
    <property type="entry name" value="FADPNR"/>
</dbReference>
<dbReference type="AlphaFoldDB" id="A0A9K3GHU0"/>
<keyword evidence="6" id="KW-1185">Reference proteome</keyword>
<dbReference type="SUPFAM" id="SSF54373">
    <property type="entry name" value="FAD-linked reductases, C-terminal domain"/>
    <property type="match status" value="1"/>
</dbReference>
<dbReference type="Pfam" id="PF01266">
    <property type="entry name" value="DAO"/>
    <property type="match status" value="1"/>
</dbReference>
<dbReference type="InterPro" id="IPR007419">
    <property type="entry name" value="BFD-like_2Fe2S-bd_dom"/>
</dbReference>
<feature type="domain" description="FAD/NAD(P)-binding" evidence="4">
    <location>
        <begin position="587"/>
        <end position="900"/>
    </location>
</feature>
<feature type="region of interest" description="Disordered" evidence="1">
    <location>
        <begin position="1"/>
        <end position="68"/>
    </location>
</feature>
<evidence type="ECO:0000259" key="2">
    <source>
        <dbReference type="Pfam" id="PF01266"/>
    </source>
</evidence>
<dbReference type="InterPro" id="IPR023753">
    <property type="entry name" value="FAD/NAD-binding_dom"/>
</dbReference>
<dbReference type="InterPro" id="IPR006076">
    <property type="entry name" value="FAD-dep_OxRdtase"/>
</dbReference>
<evidence type="ECO:0000259" key="3">
    <source>
        <dbReference type="Pfam" id="PF04324"/>
    </source>
</evidence>
<sequence length="1158" mass="122645">MLSSFSYKDEMEKDRGGTPRGSMRPAPPSRDHTPRGSAYPSQAPSRAGSPGPQRPPPPAFIPPRPLYQSSLPLSQQQMGWLVSQLPCPIEGMAQHGTDIANRGADMVVERSDPSTVKGSLVVRGNQMLVELAKTLNVGYKAVGELVVASSPEELVDLRKIYEQGLAKGIELEWWDAERMYAEEPHLAPGLVGAINAPTAGVINPYELVYKSAACAVLNGCHLATATKFLSASLVPGSDGQRLVHTDKGDYWCRYLVNSAGLYADDVARGTEGVEGAEGWEIRPRKGEEYVLDRSVATRCPSRIIFPMPDPVTKTKGTLLIPTVDGTWLAGPTADMVTDKTDTATSNEGLKKVFGLVRNLCDKVGPWDIISSFAGLRPAAYRLDDKPGTNDFIIERHGTAVLAAGIQSPGLTACPAIAERVIALLTEGGLDTATPKAGFQPALHGGAEGGISRLSDLTEEQQRSRAAADPRYTKVVCQCEGVTEGDIHRAIDLGAKSLDGVKFLTRARMGPCQGGFCTEGIMGILAERLNIGLDKVSKMGADSVLSVGEIGTHIEAPVPVEAKIAATELEGQADAQSTLDSLFDTPIDTVVVGGGAAGLSAAVALKKQGVERVVVLDRNTAGGGVLLQCIHAGFGLRRYKEELTGPEYAERLSAECRESGSEVYYEAFILDIAHEEGVETPFSLSCVFGGKGIATLKCRSVVYTAGCRERTRHTIRIPGTRPSGVYTAGLAQKLINSGGQLVGRKVVILGSGDIGLIMARRSALEGAEVVGVYELLGRCSGLERNKVQCLDDFNIPLTVSSTVTHIYGHPHITAVDISPVDPETLRPDLTKAKRVECDALMLSVGLTPETSLLNTMQVTMHPRTRGPCVDSQLMSLDVEGLFVAGNALQIHDLADAAAEEAERAGKSCASYLKAKVAGTVPAREGMLSVETGEGVIYAVPNRVIPSALARVSFRVRKPMSNCLLTVSAHTPEGEGESEPVVVGQRTVPHAVPGEMETVILAPKKMAGLSPSAVLKVSAVEQPDATPAEPLPEGHTRVVRTCVRCPRGCRVTVVSSGPDIEDIVSIRGNSCPKGRAFVIQEHVLPLRVFSSAVPVVGGTETRCPVKLSKGIPTSSFQAVIDSIHAVPPLTAPVSVGDVIVTDVAGCEGVDVLATRNIPVQ</sequence>
<feature type="domain" description="BFD-like [2Fe-2S]-binding" evidence="3">
    <location>
        <begin position="474"/>
        <end position="526"/>
    </location>
</feature>
<feature type="compositionally biased region" description="Basic and acidic residues" evidence="1">
    <location>
        <begin position="7"/>
        <end position="17"/>
    </location>
</feature>
<organism evidence="5 6">
    <name type="scientific">Kipferlia bialata</name>
    <dbReference type="NCBI Taxonomy" id="797122"/>
    <lineage>
        <taxon>Eukaryota</taxon>
        <taxon>Metamonada</taxon>
        <taxon>Carpediemonas-like organisms</taxon>
        <taxon>Kipferlia</taxon>
    </lineage>
</organism>
<feature type="domain" description="FAD dependent oxidoreductase" evidence="2">
    <location>
        <begin position="118"/>
        <end position="421"/>
    </location>
</feature>
<protein>
    <recommendedName>
        <fullName evidence="7">FAD dependent oxidoreductase</fullName>
    </recommendedName>
</protein>
<reference evidence="5 6" key="1">
    <citation type="journal article" date="2018" name="PLoS ONE">
        <title>The draft genome of Kipferlia bialata reveals reductive genome evolution in fornicate parasites.</title>
        <authorList>
            <person name="Tanifuji G."/>
            <person name="Takabayashi S."/>
            <person name="Kume K."/>
            <person name="Takagi M."/>
            <person name="Nakayama T."/>
            <person name="Kamikawa R."/>
            <person name="Inagaki Y."/>
            <person name="Hashimoto T."/>
        </authorList>
    </citation>
    <scope>NUCLEOTIDE SEQUENCE [LARGE SCALE GENOMIC DNA]</scope>
    <source>
        <strain evidence="5">NY0173</strain>
    </source>
</reference>
<dbReference type="Gene3D" id="3.10.530.10">
    <property type="entry name" value="CPE0013-like"/>
    <property type="match status" value="1"/>
</dbReference>
<dbReference type="Gene3D" id="1.10.10.1100">
    <property type="entry name" value="BFD-like [2Fe-2S]-binding domain"/>
    <property type="match status" value="1"/>
</dbReference>
<dbReference type="InterPro" id="IPR036593">
    <property type="entry name" value="CPE0013-like_sf"/>
</dbReference>
<dbReference type="InterPro" id="IPR052745">
    <property type="entry name" value="G3P_Oxidase/Oxidoreductase"/>
</dbReference>
<dbReference type="EMBL" id="BDIP01000828">
    <property type="protein sequence ID" value="GIQ82830.1"/>
    <property type="molecule type" value="Genomic_DNA"/>
</dbReference>